<protein>
    <submittedName>
        <fullName evidence="2">Uncharacterized protein</fullName>
    </submittedName>
</protein>
<gene>
    <name evidence="2" type="ORF">IPH26_09170</name>
</gene>
<dbReference type="AlphaFoldDB" id="A0A9D7DYD9"/>
<feature type="region of interest" description="Disordered" evidence="1">
    <location>
        <begin position="10"/>
        <end position="37"/>
    </location>
</feature>
<organism evidence="2 3">
    <name type="scientific">Candidatus Methylophosphatis roskildensis</name>
    <dbReference type="NCBI Taxonomy" id="2899263"/>
    <lineage>
        <taxon>Bacteria</taxon>
        <taxon>Pseudomonadati</taxon>
        <taxon>Pseudomonadota</taxon>
        <taxon>Betaproteobacteria</taxon>
        <taxon>Nitrosomonadales</taxon>
        <taxon>Sterolibacteriaceae</taxon>
        <taxon>Candidatus Methylophosphatis</taxon>
    </lineage>
</organism>
<sequence length="86" mass="9847">MLDQAYAQFEQSMAGQGAARSRARRRPADRRRPPARPQQVLAMLKEKENFDFVRREGSAEFRCLRKPAAPRTIARSFPASPRVFVS</sequence>
<evidence type="ECO:0000313" key="3">
    <source>
        <dbReference type="Proteomes" id="UP000807785"/>
    </source>
</evidence>
<dbReference type="EMBL" id="JADJEV010000003">
    <property type="protein sequence ID" value="MBK6973096.1"/>
    <property type="molecule type" value="Genomic_DNA"/>
</dbReference>
<proteinExistence type="predicted"/>
<reference evidence="2" key="1">
    <citation type="submission" date="2020-10" db="EMBL/GenBank/DDBJ databases">
        <title>Connecting structure to function with the recovery of over 1000 high-quality activated sludge metagenome-assembled genomes encoding full-length rRNA genes using long-read sequencing.</title>
        <authorList>
            <person name="Singleton C.M."/>
            <person name="Petriglieri F."/>
            <person name="Kristensen J.M."/>
            <person name="Kirkegaard R.H."/>
            <person name="Michaelsen T.Y."/>
            <person name="Andersen M.H."/>
            <person name="Karst S.M."/>
            <person name="Dueholm M.S."/>
            <person name="Nielsen P.H."/>
            <person name="Albertsen M."/>
        </authorList>
    </citation>
    <scope>NUCLEOTIDE SEQUENCE</scope>
    <source>
        <strain evidence="2">Bjer_18-Q3-R1-45_BAT3C.347</strain>
    </source>
</reference>
<name>A0A9D7DYD9_9PROT</name>
<accession>A0A9D7DYD9</accession>
<dbReference type="Proteomes" id="UP000807785">
    <property type="component" value="Unassembled WGS sequence"/>
</dbReference>
<evidence type="ECO:0000256" key="1">
    <source>
        <dbReference type="SAM" id="MobiDB-lite"/>
    </source>
</evidence>
<comment type="caution">
    <text evidence="2">The sequence shown here is derived from an EMBL/GenBank/DDBJ whole genome shotgun (WGS) entry which is preliminary data.</text>
</comment>
<evidence type="ECO:0000313" key="2">
    <source>
        <dbReference type="EMBL" id="MBK6973096.1"/>
    </source>
</evidence>